<dbReference type="GO" id="GO:0005615">
    <property type="term" value="C:extracellular space"/>
    <property type="evidence" value="ECO:0007669"/>
    <property type="project" value="TreeGrafter"/>
</dbReference>
<dbReference type="InterPro" id="IPR001314">
    <property type="entry name" value="Peptidase_S1A"/>
</dbReference>
<dbReference type="SMART" id="SM00020">
    <property type="entry name" value="Tryp_SPc"/>
    <property type="match status" value="1"/>
</dbReference>
<dbReference type="GO" id="GO:0004252">
    <property type="term" value="F:serine-type endopeptidase activity"/>
    <property type="evidence" value="ECO:0007669"/>
    <property type="project" value="InterPro"/>
</dbReference>
<evidence type="ECO:0000256" key="7">
    <source>
        <dbReference type="SAM" id="SignalP"/>
    </source>
</evidence>
<dbReference type="InterPro" id="IPR009003">
    <property type="entry name" value="Peptidase_S1_PA"/>
</dbReference>
<gene>
    <name evidence="9" type="ORF">Ocin01_07023</name>
</gene>
<dbReference type="PROSITE" id="PS50240">
    <property type="entry name" value="TRYPSIN_DOM"/>
    <property type="match status" value="1"/>
</dbReference>
<dbReference type="CDD" id="cd00190">
    <property type="entry name" value="Tryp_SPc"/>
    <property type="match status" value="1"/>
</dbReference>
<keyword evidence="2" id="KW-0964">Secreted</keyword>
<dbReference type="InterPro" id="IPR018114">
    <property type="entry name" value="TRYPSIN_HIS"/>
</dbReference>
<dbReference type="PRINTS" id="PR00722">
    <property type="entry name" value="CHYMOTRYPSIN"/>
</dbReference>
<evidence type="ECO:0000256" key="1">
    <source>
        <dbReference type="ARBA" id="ARBA00004613"/>
    </source>
</evidence>
<sequence length="274" mass="29954">MNTMKHSIFLLIFSVLEYTQSQNFQQPPPIKGNEDDPLRIIGGSPTTDGELPYQILLLNQGRHSCGGSFISVKGIHFVLTAAHCVTDTSNPSRYTIIAGENDRTTTSGNEQRRRVTRVLAHRQYSSTTYQNDIALLVLDRPFEVNKFVSPIPLPQQGQATTGNVVVSGWGSTTPFGMTGSRFLQKVTVSVIDNLVCKKLYVFQRVTSSMLCAGRLKGFSDSCNGDSGGPLRAVNGGYQAGIVSWGTICAFPFQPGVNTRVSHYVSWIEQQASSI</sequence>
<protein>
    <submittedName>
        <fullName evidence="9">Trypsin-1</fullName>
    </submittedName>
</protein>
<dbReference type="PROSITE" id="PS00134">
    <property type="entry name" value="TRYPSIN_HIS"/>
    <property type="match status" value="1"/>
</dbReference>
<feature type="domain" description="Peptidase S1" evidence="8">
    <location>
        <begin position="40"/>
        <end position="272"/>
    </location>
</feature>
<dbReference type="EMBL" id="LJIJ01000264">
    <property type="protein sequence ID" value="ODM99658.1"/>
    <property type="molecule type" value="Genomic_DNA"/>
</dbReference>
<evidence type="ECO:0000313" key="10">
    <source>
        <dbReference type="Proteomes" id="UP000094527"/>
    </source>
</evidence>
<dbReference type="PANTHER" id="PTHR24264">
    <property type="entry name" value="TRYPSIN-RELATED"/>
    <property type="match status" value="1"/>
</dbReference>
<dbReference type="Pfam" id="PF00089">
    <property type="entry name" value="Trypsin"/>
    <property type="match status" value="1"/>
</dbReference>
<evidence type="ECO:0000256" key="5">
    <source>
        <dbReference type="ARBA" id="ARBA00022825"/>
    </source>
</evidence>
<dbReference type="FunFam" id="2.40.10.10:FF:000047">
    <property type="entry name" value="Trypsin eta"/>
    <property type="match status" value="1"/>
</dbReference>
<evidence type="ECO:0000259" key="8">
    <source>
        <dbReference type="PROSITE" id="PS50240"/>
    </source>
</evidence>
<dbReference type="STRING" id="48709.A0A1D2N311"/>
<dbReference type="Proteomes" id="UP000094527">
    <property type="component" value="Unassembled WGS sequence"/>
</dbReference>
<dbReference type="Gene3D" id="2.40.10.10">
    <property type="entry name" value="Trypsin-like serine proteases"/>
    <property type="match status" value="1"/>
</dbReference>
<evidence type="ECO:0000256" key="2">
    <source>
        <dbReference type="ARBA" id="ARBA00022525"/>
    </source>
</evidence>
<proteinExistence type="predicted"/>
<keyword evidence="5" id="KW-0720">Serine protease</keyword>
<evidence type="ECO:0000256" key="6">
    <source>
        <dbReference type="ARBA" id="ARBA00023157"/>
    </source>
</evidence>
<comment type="subcellular location">
    <subcellularLocation>
        <location evidence="1">Secreted</location>
    </subcellularLocation>
</comment>
<dbReference type="OrthoDB" id="10059102at2759"/>
<reference evidence="9 10" key="1">
    <citation type="journal article" date="2016" name="Genome Biol. Evol.">
        <title>Gene Family Evolution Reflects Adaptation to Soil Environmental Stressors in the Genome of the Collembolan Orchesella cincta.</title>
        <authorList>
            <person name="Faddeeva-Vakhrusheva A."/>
            <person name="Derks M.F."/>
            <person name="Anvar S.Y."/>
            <person name="Agamennone V."/>
            <person name="Suring W."/>
            <person name="Smit S."/>
            <person name="van Straalen N.M."/>
            <person name="Roelofs D."/>
        </authorList>
    </citation>
    <scope>NUCLEOTIDE SEQUENCE [LARGE SCALE GENOMIC DNA]</scope>
    <source>
        <tissue evidence="9">Mixed pool</tissue>
    </source>
</reference>
<accession>A0A1D2N311</accession>
<keyword evidence="4" id="KW-0378">Hydrolase</keyword>
<keyword evidence="10" id="KW-1185">Reference proteome</keyword>
<evidence type="ECO:0000256" key="4">
    <source>
        <dbReference type="ARBA" id="ARBA00022801"/>
    </source>
</evidence>
<keyword evidence="6" id="KW-1015">Disulfide bond</keyword>
<name>A0A1D2N311_ORCCI</name>
<organism evidence="9 10">
    <name type="scientific">Orchesella cincta</name>
    <name type="common">Springtail</name>
    <name type="synonym">Podura cincta</name>
    <dbReference type="NCBI Taxonomy" id="48709"/>
    <lineage>
        <taxon>Eukaryota</taxon>
        <taxon>Metazoa</taxon>
        <taxon>Ecdysozoa</taxon>
        <taxon>Arthropoda</taxon>
        <taxon>Hexapoda</taxon>
        <taxon>Collembola</taxon>
        <taxon>Entomobryomorpha</taxon>
        <taxon>Entomobryoidea</taxon>
        <taxon>Orchesellidae</taxon>
        <taxon>Orchesellinae</taxon>
        <taxon>Orchesella</taxon>
    </lineage>
</organism>
<keyword evidence="3" id="KW-0645">Protease</keyword>
<dbReference type="InterPro" id="IPR001254">
    <property type="entry name" value="Trypsin_dom"/>
</dbReference>
<dbReference type="InterPro" id="IPR050127">
    <property type="entry name" value="Serine_Proteases_S1"/>
</dbReference>
<dbReference type="InterPro" id="IPR043504">
    <property type="entry name" value="Peptidase_S1_PA_chymotrypsin"/>
</dbReference>
<evidence type="ECO:0000313" key="9">
    <source>
        <dbReference type="EMBL" id="ODM99658.1"/>
    </source>
</evidence>
<evidence type="ECO:0000256" key="3">
    <source>
        <dbReference type="ARBA" id="ARBA00022670"/>
    </source>
</evidence>
<dbReference type="AlphaFoldDB" id="A0A1D2N311"/>
<comment type="caution">
    <text evidence="9">The sequence shown here is derived from an EMBL/GenBank/DDBJ whole genome shotgun (WGS) entry which is preliminary data.</text>
</comment>
<dbReference type="PANTHER" id="PTHR24264:SF65">
    <property type="entry name" value="SRCR DOMAIN-CONTAINING PROTEIN"/>
    <property type="match status" value="1"/>
</dbReference>
<feature type="signal peptide" evidence="7">
    <location>
        <begin position="1"/>
        <end position="21"/>
    </location>
</feature>
<feature type="chain" id="PRO_5008904955" evidence="7">
    <location>
        <begin position="22"/>
        <end position="274"/>
    </location>
</feature>
<dbReference type="SUPFAM" id="SSF50494">
    <property type="entry name" value="Trypsin-like serine proteases"/>
    <property type="match status" value="1"/>
</dbReference>
<keyword evidence="7" id="KW-0732">Signal</keyword>
<dbReference type="GO" id="GO:0016485">
    <property type="term" value="P:protein processing"/>
    <property type="evidence" value="ECO:0007669"/>
    <property type="project" value="UniProtKB-ARBA"/>
</dbReference>